<dbReference type="GO" id="GO:0050082">
    <property type="term" value="F:maltose phosphorylase activity"/>
    <property type="evidence" value="ECO:0007669"/>
    <property type="project" value="UniProtKB-EC"/>
</dbReference>
<keyword evidence="8" id="KW-1185">Reference proteome</keyword>
<organism evidence="7 8">
    <name type="scientific">Peptoclostridium litorale DSM 5388</name>
    <dbReference type="NCBI Taxonomy" id="1121324"/>
    <lineage>
        <taxon>Bacteria</taxon>
        <taxon>Bacillati</taxon>
        <taxon>Bacillota</taxon>
        <taxon>Clostridia</taxon>
        <taxon>Peptostreptococcales</taxon>
        <taxon>Peptoclostridiaceae</taxon>
        <taxon>Peptoclostridium</taxon>
    </lineage>
</organism>
<evidence type="ECO:0000259" key="4">
    <source>
        <dbReference type="Pfam" id="PF03632"/>
    </source>
</evidence>
<evidence type="ECO:0000313" key="8">
    <source>
        <dbReference type="Proteomes" id="UP000027946"/>
    </source>
</evidence>
<dbReference type="InterPro" id="IPR005196">
    <property type="entry name" value="Glyco_hydro_65_N"/>
</dbReference>
<dbReference type="GO" id="GO:0004553">
    <property type="term" value="F:hydrolase activity, hydrolyzing O-glycosyl compounds"/>
    <property type="evidence" value="ECO:0007669"/>
    <property type="project" value="TreeGrafter"/>
</dbReference>
<dbReference type="OrthoDB" id="9758855at2"/>
<dbReference type="eggNOG" id="COG1554">
    <property type="taxonomic scope" value="Bacteria"/>
</dbReference>
<comment type="caution">
    <text evidence="7">The sequence shown here is derived from an EMBL/GenBank/DDBJ whole genome shotgun (WGS) entry which is preliminary data.</text>
</comment>
<dbReference type="EC" id="2.4.1.8" evidence="7"/>
<feature type="domain" description="Glycoside hydrolase family 65 C-terminal" evidence="5">
    <location>
        <begin position="695"/>
        <end position="758"/>
    </location>
</feature>
<keyword evidence="7" id="KW-0808">Transferase</keyword>
<dbReference type="Proteomes" id="UP000027946">
    <property type="component" value="Unassembled WGS sequence"/>
</dbReference>
<dbReference type="EMBL" id="JJMM01000004">
    <property type="protein sequence ID" value="KDR96230.1"/>
    <property type="molecule type" value="Genomic_DNA"/>
</dbReference>
<dbReference type="RefSeq" id="WP_052635908.1">
    <property type="nucleotide sequence ID" value="NZ_FSRH01000009.1"/>
</dbReference>
<dbReference type="SUPFAM" id="SSF48208">
    <property type="entry name" value="Six-hairpin glycosidases"/>
    <property type="match status" value="1"/>
</dbReference>
<feature type="active site" description="Proton donor" evidence="2">
    <location>
        <position position="486"/>
    </location>
</feature>
<feature type="binding site" evidence="3">
    <location>
        <begin position="357"/>
        <end position="358"/>
    </location>
    <ligand>
        <name>substrate</name>
    </ligand>
</feature>
<name>A0A069RJB1_PEPLI</name>
<dbReference type="STRING" id="1121324.CLIT_4c00670"/>
<dbReference type="Pfam" id="PF03636">
    <property type="entry name" value="Glyco_hydro_65N"/>
    <property type="match status" value="1"/>
</dbReference>
<dbReference type="NCBIfam" id="NF010380">
    <property type="entry name" value="PRK13807.1"/>
    <property type="match status" value="1"/>
</dbReference>
<dbReference type="Pfam" id="PF03632">
    <property type="entry name" value="Glyco_hydro_65m"/>
    <property type="match status" value="1"/>
</dbReference>
<dbReference type="Pfam" id="PF03633">
    <property type="entry name" value="Glyco_hydro_65C"/>
    <property type="match status" value="1"/>
</dbReference>
<dbReference type="InterPro" id="IPR011013">
    <property type="entry name" value="Gal_mutarotase_sf_dom"/>
</dbReference>
<gene>
    <name evidence="7" type="primary">mdxK</name>
    <name evidence="7" type="ORF">CLIT_4c00670</name>
</gene>
<dbReference type="Gene3D" id="1.50.10.10">
    <property type="match status" value="1"/>
</dbReference>
<dbReference type="InterPro" id="IPR005194">
    <property type="entry name" value="Glyco_hydro_65_C"/>
</dbReference>
<evidence type="ECO:0000256" key="2">
    <source>
        <dbReference type="PIRSR" id="PIRSR036289-50"/>
    </source>
</evidence>
<keyword evidence="7" id="KW-0328">Glycosyltransferase</keyword>
<comment type="similarity">
    <text evidence="1">Belongs to the glycosyl hydrolase 65 family.</text>
</comment>
<dbReference type="Gene3D" id="2.60.420.10">
    <property type="entry name" value="Maltose phosphorylase, domain 3"/>
    <property type="match status" value="1"/>
</dbReference>
<feature type="binding site" evidence="3">
    <location>
        <begin position="597"/>
        <end position="598"/>
    </location>
    <ligand>
        <name>substrate</name>
    </ligand>
</feature>
<dbReference type="InterPro" id="IPR037018">
    <property type="entry name" value="GH65_N"/>
</dbReference>
<dbReference type="InterPro" id="IPR017045">
    <property type="entry name" value="Malt_Pase/Glycosyl_Hdrlase"/>
</dbReference>
<dbReference type="GO" id="GO:0005975">
    <property type="term" value="P:carbohydrate metabolic process"/>
    <property type="evidence" value="ECO:0007669"/>
    <property type="project" value="InterPro"/>
</dbReference>
<dbReference type="GO" id="GO:0030246">
    <property type="term" value="F:carbohydrate binding"/>
    <property type="evidence" value="ECO:0007669"/>
    <property type="project" value="InterPro"/>
</dbReference>
<dbReference type="InterPro" id="IPR008928">
    <property type="entry name" value="6-hairpin_glycosidase_sf"/>
</dbReference>
<evidence type="ECO:0000259" key="6">
    <source>
        <dbReference type="Pfam" id="PF03636"/>
    </source>
</evidence>
<dbReference type="PIRSF" id="PIRSF036289">
    <property type="entry name" value="Glycosyl_hydrolase_malt_phosph"/>
    <property type="match status" value="1"/>
</dbReference>
<dbReference type="PANTHER" id="PTHR11051:SF14">
    <property type="entry name" value="MALTOSE PHOSPHORYLASE"/>
    <property type="match status" value="1"/>
</dbReference>
<reference evidence="7 8" key="1">
    <citation type="submission" date="2014-03" db="EMBL/GenBank/DDBJ databases">
        <title>Genome sequence of Clostridium litorale W6, DSM 5388.</title>
        <authorList>
            <person name="Poehlein A."/>
            <person name="Jagirdar A."/>
            <person name="Khonsari B."/>
            <person name="Chibani C.M."/>
            <person name="Gutierrez Gutierrez D.A."/>
            <person name="Davydova E."/>
            <person name="Alghaithi H.S."/>
            <person name="Nair K.P."/>
            <person name="Dhamotharan K."/>
            <person name="Chandran L."/>
            <person name="G W."/>
            <person name="Daniel R."/>
        </authorList>
    </citation>
    <scope>NUCLEOTIDE SEQUENCE [LARGE SCALE GENOMIC DNA]</scope>
    <source>
        <strain evidence="7 8">W6</strain>
    </source>
</reference>
<feature type="domain" description="Glycoside hydrolase family 65 central catalytic" evidence="4">
    <location>
        <begin position="322"/>
        <end position="684"/>
    </location>
</feature>
<feature type="domain" description="Glycoside hydrolase family 65 N-terminal" evidence="6">
    <location>
        <begin position="17"/>
        <end position="266"/>
    </location>
</feature>
<evidence type="ECO:0000259" key="5">
    <source>
        <dbReference type="Pfam" id="PF03633"/>
    </source>
</evidence>
<sequence>MKNIEIKDWSIEQISPDLKNNRFYESIMSTGNSHMGMRGNLEEFFSGDSLQGTYIAGVYYPDRTKVGWWKNGYPKSYAKIPNAPSFLGIDIHIDGARLDLAKLKITDFKRVLDMKRGLLTRYAVAEYAPLKRVRIESCRFLSMDDKEIACISLSITPLDCDCTVSAHMSLDGDVSNEDSNYSESFWEEIQKYAFKNQGGLTVKTRKSGFSVSMSMQCKAYINSSAIEDELFSSTETKKSVISSFNSFCSKGNTVEIQKYVSVLTSRDHSESSLSDLSASKAKLAASFGYDALFENHCAFWEGLWKKCDVKIYGDTILQGGVRFCIFNLLQTYTGHDHRLNIGPKGFTGEKYGGGTYWDTESFCLPFYLLAFGESLSKNLLEYRHSHLQKAIENSKKLGLEGALYPMVTMTGDECHNEWEITFEEIHRNAAIAHAIYLHSQYTGDMDYMFTRGIDVIVEVCRFWASRVNWSSAKSKYVILGVTGPNEYENNVNNNFYTNYMASWNMGYAAQVLDDLKKSDTVLYGSKCASLGISDFEIENWRSISSNIFIPMLGEEIFEQNECFKDKDIRPSSVIPTENLPLWMNWSWDRILRSCFVKQADVLQTFYMFPSKFSKDVVKKNFDFYEPLTVHESSLSALVHSITASIAGYEDKALSFFIQAIFLDLYNVNRDTKDGLHITSMSGAYTCIAFGFAGIRIVEGVLNMSPFIPDGIDGYGFSFNFSGRSISIEAVGESGKKLLKLVLNFGDPLQLHVHSEKILLHPDKEHIIELKPIPSFETLTENL</sequence>
<dbReference type="InterPro" id="IPR005195">
    <property type="entry name" value="Glyco_hydro_65_M"/>
</dbReference>
<proteinExistence type="inferred from homology"/>
<dbReference type="AlphaFoldDB" id="A0A069RJB1"/>
<dbReference type="SUPFAM" id="SSF74650">
    <property type="entry name" value="Galactose mutarotase-like"/>
    <property type="match status" value="1"/>
</dbReference>
<dbReference type="PANTHER" id="PTHR11051">
    <property type="entry name" value="GLYCOSYL HYDROLASE-RELATED"/>
    <property type="match status" value="1"/>
</dbReference>
<evidence type="ECO:0000256" key="1">
    <source>
        <dbReference type="ARBA" id="ARBA00006768"/>
    </source>
</evidence>
<dbReference type="InterPro" id="IPR012341">
    <property type="entry name" value="6hp_glycosidase-like_sf"/>
</dbReference>
<evidence type="ECO:0000256" key="3">
    <source>
        <dbReference type="PIRSR" id="PIRSR036289-51"/>
    </source>
</evidence>
<protein>
    <submittedName>
        <fullName evidence="7">Maltose phosphorylase MdxK</fullName>
        <ecNumber evidence="7">2.4.1.8</ecNumber>
    </submittedName>
</protein>
<evidence type="ECO:0000313" key="7">
    <source>
        <dbReference type="EMBL" id="KDR96230.1"/>
    </source>
</evidence>
<dbReference type="Gene3D" id="2.70.98.40">
    <property type="entry name" value="Glycoside hydrolase, family 65, N-terminal domain"/>
    <property type="match status" value="1"/>
</dbReference>
<accession>A0A069RJB1</accession>